<dbReference type="Proteomes" id="UP000449710">
    <property type="component" value="Unassembled WGS sequence"/>
</dbReference>
<feature type="transmembrane region" description="Helical" evidence="8">
    <location>
        <begin position="363"/>
        <end position="382"/>
    </location>
</feature>
<dbReference type="GO" id="GO:0008137">
    <property type="term" value="F:NADH dehydrogenase (ubiquinone) activity"/>
    <property type="evidence" value="ECO:0007669"/>
    <property type="project" value="InterPro"/>
</dbReference>
<accession>A0AA43XJ31</accession>
<evidence type="ECO:0000256" key="8">
    <source>
        <dbReference type="SAM" id="Phobius"/>
    </source>
</evidence>
<evidence type="ECO:0000256" key="7">
    <source>
        <dbReference type="RuleBase" id="RU000320"/>
    </source>
</evidence>
<evidence type="ECO:0000256" key="3">
    <source>
        <dbReference type="ARBA" id="ARBA00022475"/>
    </source>
</evidence>
<evidence type="ECO:0000256" key="1">
    <source>
        <dbReference type="ARBA" id="ARBA00004651"/>
    </source>
</evidence>
<evidence type="ECO:0000256" key="6">
    <source>
        <dbReference type="ARBA" id="ARBA00023136"/>
    </source>
</evidence>
<dbReference type="GO" id="GO:0042773">
    <property type="term" value="P:ATP synthesis coupled electron transport"/>
    <property type="evidence" value="ECO:0007669"/>
    <property type="project" value="InterPro"/>
</dbReference>
<feature type="transmembrane region" description="Helical" evidence="8">
    <location>
        <begin position="402"/>
        <end position="423"/>
    </location>
</feature>
<feature type="transmembrane region" description="Helical" evidence="8">
    <location>
        <begin position="199"/>
        <end position="223"/>
    </location>
</feature>
<feature type="transmembrane region" description="Helical" evidence="8">
    <location>
        <begin position="291"/>
        <end position="313"/>
    </location>
</feature>
<dbReference type="PANTHER" id="PTHR42703">
    <property type="entry name" value="NADH DEHYDROGENASE"/>
    <property type="match status" value="1"/>
</dbReference>
<dbReference type="EMBL" id="SUMG01000003">
    <property type="protein sequence ID" value="NBG87723.1"/>
    <property type="molecule type" value="Genomic_DNA"/>
</dbReference>
<dbReference type="AlphaFoldDB" id="A0AA43XJ31"/>
<keyword evidence="5 8" id="KW-1133">Transmembrane helix</keyword>
<protein>
    <recommendedName>
        <fullName evidence="9">NADH:quinone oxidoreductase/Mrp antiporter transmembrane domain-containing protein</fullName>
    </recommendedName>
</protein>
<evidence type="ECO:0000259" key="9">
    <source>
        <dbReference type="Pfam" id="PF00361"/>
    </source>
</evidence>
<dbReference type="InterPro" id="IPR003918">
    <property type="entry name" value="NADH_UbQ_OxRdtase"/>
</dbReference>
<evidence type="ECO:0000256" key="2">
    <source>
        <dbReference type="ARBA" id="ARBA00005346"/>
    </source>
</evidence>
<keyword evidence="4 7" id="KW-0812">Transmembrane</keyword>
<feature type="transmembrane region" description="Helical" evidence="8">
    <location>
        <begin position="266"/>
        <end position="284"/>
    </location>
</feature>
<evidence type="ECO:0000313" key="10">
    <source>
        <dbReference type="EMBL" id="NBG87723.1"/>
    </source>
</evidence>
<comment type="caution">
    <text evidence="10">The sequence shown here is derived from an EMBL/GenBank/DDBJ whole genome shotgun (WGS) entry which is preliminary data.</text>
</comment>
<sequence>MSYYPLFAILIPIIFAIVIYLMNNPKGNLLAFIAQGALLVAGIRYFPFYLPEGEYYLVLGAFGDKLNITLISNTLTYGYGLLSVVLWFSVILYSWPHQKQSSSYYFFLLFLQGVFMGIVHTHDFFNLFLFIEIATILSGILIIYKKDGPSLRAGIYYIVFNTAGILLFLIGLSMLYRLTGTLHMGRVQEALSDMDQDPTVILIFVLMCVSMGVKSAFFPVYNWLPRAHSVATSSISAVLSGIMVKSGVLGLYKIQQVFPMEAYKDFFIFLGMITALCGLFFGISQTNIKRLLAFSTISHIGFIVMGLSSLAVPTSEGVSGAMVHIVNHGFLKILLFLGAGSIVRNYKTYDLDRIRGVLHRMPIVGSVMIFGILSIMGTPMLLGYQGKSLVGTILRDQPLFYFGYHVINLGTIILFGRLLQIFIPRGSLTSLAVSIYERLALGILTAGIVFLNLYQLIFPNFGGLHFYGKPFSLGAWSFFLLYLVSAYFLIRLFPLTSSFFRKVRGFELSFQAANYMMVVFIFLMLLWSVPL</sequence>
<dbReference type="PANTHER" id="PTHR42703:SF1">
    <property type="entry name" value="NA(+)_H(+) ANTIPORTER SUBUNIT D1"/>
    <property type="match status" value="1"/>
</dbReference>
<dbReference type="Pfam" id="PF00361">
    <property type="entry name" value="Proton_antipo_M"/>
    <property type="match status" value="1"/>
</dbReference>
<proteinExistence type="inferred from homology"/>
<organism evidence="10 11">
    <name type="scientific">Isachenkonia alkalipeptolytica</name>
    <dbReference type="NCBI Taxonomy" id="2565777"/>
    <lineage>
        <taxon>Bacteria</taxon>
        <taxon>Bacillati</taxon>
        <taxon>Bacillota</taxon>
        <taxon>Clostridia</taxon>
        <taxon>Eubacteriales</taxon>
        <taxon>Clostridiaceae</taxon>
        <taxon>Isachenkonia</taxon>
    </lineage>
</organism>
<evidence type="ECO:0000313" key="11">
    <source>
        <dbReference type="Proteomes" id="UP000449710"/>
    </source>
</evidence>
<feature type="transmembrane region" description="Helical" evidence="8">
    <location>
        <begin position="512"/>
        <end position="529"/>
    </location>
</feature>
<feature type="transmembrane region" description="Helical" evidence="8">
    <location>
        <begin position="435"/>
        <end position="458"/>
    </location>
</feature>
<dbReference type="InterPro" id="IPR050586">
    <property type="entry name" value="CPA3_Na-H_Antiporter_D"/>
</dbReference>
<feature type="transmembrane region" description="Helical" evidence="8">
    <location>
        <begin position="102"/>
        <end position="119"/>
    </location>
</feature>
<feature type="domain" description="NADH:quinone oxidoreductase/Mrp antiporter transmembrane" evidence="9">
    <location>
        <begin position="123"/>
        <end position="390"/>
    </location>
</feature>
<reference evidence="10 11" key="1">
    <citation type="submission" date="2019-04" db="EMBL/GenBank/DDBJ databases">
        <title>Isachenkonia alkalipeptolytica gen. nov. sp. nov. a new anaerobic, alkiliphilic organothrophic bacterium capable to reduce synthesized ferrihydrite isolated from a soda lake.</title>
        <authorList>
            <person name="Toshchakov S.V."/>
            <person name="Zavarzina D.G."/>
            <person name="Zhilina T.N."/>
            <person name="Kostrikina N.A."/>
            <person name="Kublanov I.V."/>
        </authorList>
    </citation>
    <scope>NUCLEOTIDE SEQUENCE [LARGE SCALE GENOMIC DNA]</scope>
    <source>
        <strain evidence="10 11">Z-1701</strain>
    </source>
</reference>
<feature type="transmembrane region" description="Helical" evidence="8">
    <location>
        <begin position="125"/>
        <end position="144"/>
    </location>
</feature>
<evidence type="ECO:0000256" key="4">
    <source>
        <dbReference type="ARBA" id="ARBA00022692"/>
    </source>
</evidence>
<feature type="transmembrane region" description="Helical" evidence="8">
    <location>
        <begin position="478"/>
        <end position="500"/>
    </location>
</feature>
<keyword evidence="11" id="KW-1185">Reference proteome</keyword>
<comment type="similarity">
    <text evidence="2">Belongs to the CPA3 antiporters (TC 2.A.63) subunit D family.</text>
</comment>
<dbReference type="RefSeq" id="WP_160719424.1">
    <property type="nucleotide sequence ID" value="NZ_SUMG01000003.1"/>
</dbReference>
<feature type="transmembrane region" description="Helical" evidence="8">
    <location>
        <begin position="29"/>
        <end position="50"/>
    </location>
</feature>
<dbReference type="GO" id="GO:0005886">
    <property type="term" value="C:plasma membrane"/>
    <property type="evidence" value="ECO:0007669"/>
    <property type="project" value="UniProtKB-SubCell"/>
</dbReference>
<feature type="transmembrane region" description="Helical" evidence="8">
    <location>
        <begin position="156"/>
        <end position="179"/>
    </location>
</feature>
<keyword evidence="3" id="KW-1003">Cell membrane</keyword>
<name>A0AA43XJ31_9CLOT</name>
<keyword evidence="6 8" id="KW-0472">Membrane</keyword>
<feature type="transmembrane region" description="Helical" evidence="8">
    <location>
        <begin position="70"/>
        <end position="95"/>
    </location>
</feature>
<dbReference type="InterPro" id="IPR001750">
    <property type="entry name" value="ND/Mrp_TM"/>
</dbReference>
<gene>
    <name evidence="10" type="ORF">ISALK_04340</name>
</gene>
<evidence type="ECO:0000256" key="5">
    <source>
        <dbReference type="ARBA" id="ARBA00022989"/>
    </source>
</evidence>
<dbReference type="PRINTS" id="PR01437">
    <property type="entry name" value="NUOXDRDTASE4"/>
</dbReference>
<feature type="transmembrane region" description="Helical" evidence="8">
    <location>
        <begin position="6"/>
        <end position="22"/>
    </location>
</feature>
<feature type="transmembrane region" description="Helical" evidence="8">
    <location>
        <begin position="325"/>
        <end position="343"/>
    </location>
</feature>
<feature type="transmembrane region" description="Helical" evidence="8">
    <location>
        <begin position="235"/>
        <end position="254"/>
    </location>
</feature>
<comment type="subcellular location">
    <subcellularLocation>
        <location evidence="1">Cell membrane</location>
        <topology evidence="1">Multi-pass membrane protein</topology>
    </subcellularLocation>
    <subcellularLocation>
        <location evidence="7">Membrane</location>
        <topology evidence="7">Multi-pass membrane protein</topology>
    </subcellularLocation>
</comment>